<comment type="caution">
    <text evidence="3">The sequence shown here is derived from an EMBL/GenBank/DDBJ whole genome shotgun (WGS) entry which is preliminary data.</text>
</comment>
<keyword evidence="4" id="KW-1185">Reference proteome</keyword>
<reference evidence="3 4" key="1">
    <citation type="journal article" date="2014" name="PLoS Genet.">
        <title>Phylogenetically driven sequencing of extremely halophilic archaea reveals strategies for static and dynamic osmo-response.</title>
        <authorList>
            <person name="Becker E.A."/>
            <person name="Seitzer P.M."/>
            <person name="Tritt A."/>
            <person name="Larsen D."/>
            <person name="Krusor M."/>
            <person name="Yao A.I."/>
            <person name="Wu D."/>
            <person name="Madern D."/>
            <person name="Eisen J.A."/>
            <person name="Darling A.E."/>
            <person name="Facciotti M.T."/>
        </authorList>
    </citation>
    <scope>NUCLEOTIDE SEQUENCE [LARGE SCALE GENOMIC DNA]</scope>
    <source>
        <strain evidence="3 4">JCM 10989</strain>
    </source>
</reference>
<evidence type="ECO:0000313" key="4">
    <source>
        <dbReference type="Proteomes" id="UP000011519"/>
    </source>
</evidence>
<proteinExistence type="predicted"/>
<feature type="transmembrane region" description="Helical" evidence="2">
    <location>
        <begin position="21"/>
        <end position="44"/>
    </location>
</feature>
<evidence type="ECO:0000256" key="2">
    <source>
        <dbReference type="SAM" id="Phobius"/>
    </source>
</evidence>
<keyword evidence="2" id="KW-1133">Transmembrane helix</keyword>
<feature type="compositionally biased region" description="Polar residues" evidence="1">
    <location>
        <begin position="353"/>
        <end position="380"/>
    </location>
</feature>
<name>M0A1K3_9EURY</name>
<dbReference type="EMBL" id="AOIM01000026">
    <property type="protein sequence ID" value="ELY91722.1"/>
    <property type="molecule type" value="Genomic_DNA"/>
</dbReference>
<feature type="transmembrane region" description="Helical" evidence="2">
    <location>
        <begin position="64"/>
        <end position="84"/>
    </location>
</feature>
<gene>
    <name evidence="3" type="ORF">C483_09284</name>
</gene>
<dbReference type="Proteomes" id="UP000011519">
    <property type="component" value="Unassembled WGS sequence"/>
</dbReference>
<accession>M0A1K3</accession>
<evidence type="ECO:0000256" key="1">
    <source>
        <dbReference type="SAM" id="MobiDB-lite"/>
    </source>
</evidence>
<feature type="transmembrane region" description="Helical" evidence="2">
    <location>
        <begin position="180"/>
        <end position="200"/>
    </location>
</feature>
<dbReference type="PATRIC" id="fig|1227493.4.peg.1841"/>
<feature type="transmembrane region" description="Helical" evidence="2">
    <location>
        <begin position="206"/>
        <end position="228"/>
    </location>
</feature>
<dbReference type="OrthoDB" id="170367at2157"/>
<feature type="region of interest" description="Disordered" evidence="1">
    <location>
        <begin position="345"/>
        <end position="394"/>
    </location>
</feature>
<dbReference type="AlphaFoldDB" id="M0A1K3"/>
<dbReference type="RefSeq" id="WP_006653066.1">
    <property type="nucleotide sequence ID" value="NZ_AOIM01000026.1"/>
</dbReference>
<keyword evidence="2" id="KW-0472">Membrane</keyword>
<feature type="transmembrane region" description="Helical" evidence="2">
    <location>
        <begin position="105"/>
        <end position="124"/>
    </location>
</feature>
<feature type="transmembrane region" description="Helical" evidence="2">
    <location>
        <begin position="130"/>
        <end position="150"/>
    </location>
</feature>
<sequence>MLLQSLRSFIGSGIRKRLYPVLLVVGCGIAFGLVTIAIGRLTGLTTRVPSTSPPVVSQSLGSETVLFLVSFACSVLACVCLLLYRANRATIDAHWRQYSTWAQSVIVGCLCAVVAALALSSLTLVTELTATAVVLTFLVTWPLAAGLLLLQDRRSATADTSFSSVRTGYAHTKGLESRTLSVIVGFSVGVAGGVGLWYGGTWYSGHVPLAAAVTTALVLWIGTTIIVYNRYAAATSARTELTIVALRTPDSRSTRELAIRNDSASAIDLSESRIRDTEFDLYRLGVNVTLKPGAVCSFEIPESFSIEPNDDSVALPLGYSLKRGGETPTLLTKTGTIYSLQWSVTAPTDEGEPTTTGRSEPMTGTATNSFESATDPTAGNSEGEPPVAGTAPRE</sequence>
<protein>
    <submittedName>
        <fullName evidence="3">Uncharacterized protein</fullName>
    </submittedName>
</protein>
<organism evidence="3 4">
    <name type="scientific">Natrialba hulunbeirensis JCM 10989</name>
    <dbReference type="NCBI Taxonomy" id="1227493"/>
    <lineage>
        <taxon>Archaea</taxon>
        <taxon>Methanobacteriati</taxon>
        <taxon>Methanobacteriota</taxon>
        <taxon>Stenosarchaea group</taxon>
        <taxon>Halobacteria</taxon>
        <taxon>Halobacteriales</taxon>
        <taxon>Natrialbaceae</taxon>
        <taxon>Natrialba</taxon>
    </lineage>
</organism>
<keyword evidence="2" id="KW-0812">Transmembrane</keyword>
<evidence type="ECO:0000313" key="3">
    <source>
        <dbReference type="EMBL" id="ELY91722.1"/>
    </source>
</evidence>